<dbReference type="GO" id="GO:0045944">
    <property type="term" value="P:positive regulation of transcription by RNA polymerase II"/>
    <property type="evidence" value="ECO:0007669"/>
    <property type="project" value="TreeGrafter"/>
</dbReference>
<feature type="domain" description="Zn(2)-C6 fungal-type" evidence="4">
    <location>
        <begin position="10"/>
        <end position="38"/>
    </location>
</feature>
<feature type="region of interest" description="Disordered" evidence="3">
    <location>
        <begin position="109"/>
        <end position="146"/>
    </location>
</feature>
<comment type="subcellular location">
    <subcellularLocation>
        <location evidence="1">Nucleus</location>
    </subcellularLocation>
</comment>
<dbReference type="GO" id="GO:0008270">
    <property type="term" value="F:zinc ion binding"/>
    <property type="evidence" value="ECO:0007669"/>
    <property type="project" value="InterPro"/>
</dbReference>
<evidence type="ECO:0000313" key="6">
    <source>
        <dbReference type="Proteomes" id="UP000696280"/>
    </source>
</evidence>
<feature type="compositionally biased region" description="Basic and acidic residues" evidence="3">
    <location>
        <begin position="134"/>
        <end position="146"/>
    </location>
</feature>
<comment type="caution">
    <text evidence="5">The sequence shown here is derived from an EMBL/GenBank/DDBJ whole genome shotgun (WGS) entry which is preliminary data.</text>
</comment>
<evidence type="ECO:0000313" key="5">
    <source>
        <dbReference type="EMBL" id="CAG8949356.1"/>
    </source>
</evidence>
<keyword evidence="2" id="KW-0539">Nucleus</keyword>
<dbReference type="Pfam" id="PF00172">
    <property type="entry name" value="Zn_clus"/>
    <property type="match status" value="1"/>
</dbReference>
<proteinExistence type="predicted"/>
<sequence>MASRLRSKQGCWTCRLRKKKCDERHPICSTCESLTITCHGYDSKPDWMDGGENERAMANSIKQTIKQTSRSRASGKIGSLTSRFQRHTIQRTQSIRPALAPRAVVDFGGQPSPASSIGPGSHHDTDTMSNVESSKMREGSSENEVKARDPLIQRVPLSTVSADESILLMHFLDVVFYLQYPMYKSSVHEGGRGWLLSLLLHTRPLYHAALALSAYHRGTILLASRRNANHADVLVEQEKHLAACLSNFQRQIKHVHQFVEDRNPGECLGVLACVVQLIFFEIFINQSDSWQVHLRAATGFVSEAYSDNLHLRTAHNPLATDVYSKSPLQPCHDVPSPQEVVIFRFFGGVVFWLDVVSCITTGKSPQILALSTTESPDSAFNELQAIMGCKNWVMFQIGHIASIHARRTAAFMTDYSESDEEMRLETGSILAKLELGTTELGAMSCGTFNGTDRTNEQLLSPYCTAITTSIQITRLFSFMGLIYLKWVLIGFHPESDCMTYITNAMDALKHDTPRHILPAVISPLYVIGCAAREEDKPFFRDVLSSAPLIDPSLVHRGKILPLLEKIWILRDNSPNGVSWSEILQQSDGSLLLF</sequence>
<dbReference type="OrthoDB" id="5213892at2759"/>
<name>A0A9N9PK27_9HELO</name>
<dbReference type="AlphaFoldDB" id="A0A9N9PK27"/>
<accession>A0A9N9PK27</accession>
<evidence type="ECO:0000256" key="3">
    <source>
        <dbReference type="SAM" id="MobiDB-lite"/>
    </source>
</evidence>
<dbReference type="InterPro" id="IPR001138">
    <property type="entry name" value="Zn2Cys6_DnaBD"/>
</dbReference>
<dbReference type="GO" id="GO:0000981">
    <property type="term" value="F:DNA-binding transcription factor activity, RNA polymerase II-specific"/>
    <property type="evidence" value="ECO:0007669"/>
    <property type="project" value="InterPro"/>
</dbReference>
<gene>
    <name evidence="5" type="ORF">HYFRA_00004982</name>
</gene>
<dbReference type="InterPro" id="IPR036864">
    <property type="entry name" value="Zn2-C6_fun-type_DNA-bd_sf"/>
</dbReference>
<dbReference type="GO" id="GO:0000976">
    <property type="term" value="F:transcription cis-regulatory region binding"/>
    <property type="evidence" value="ECO:0007669"/>
    <property type="project" value="TreeGrafter"/>
</dbReference>
<protein>
    <recommendedName>
        <fullName evidence="4">Zn(2)-C6 fungal-type domain-containing protein</fullName>
    </recommendedName>
</protein>
<dbReference type="Proteomes" id="UP000696280">
    <property type="component" value="Unassembled WGS sequence"/>
</dbReference>
<dbReference type="PANTHER" id="PTHR37534:SF26">
    <property type="entry name" value="TRANSCRIPTION FACTOR, PUTATIVE-RELATED"/>
    <property type="match status" value="1"/>
</dbReference>
<dbReference type="SUPFAM" id="SSF57701">
    <property type="entry name" value="Zn2/Cys6 DNA-binding domain"/>
    <property type="match status" value="1"/>
</dbReference>
<dbReference type="PROSITE" id="PS50048">
    <property type="entry name" value="ZN2_CY6_FUNGAL_2"/>
    <property type="match status" value="1"/>
</dbReference>
<organism evidence="5 6">
    <name type="scientific">Hymenoscyphus fraxineus</name>
    <dbReference type="NCBI Taxonomy" id="746836"/>
    <lineage>
        <taxon>Eukaryota</taxon>
        <taxon>Fungi</taxon>
        <taxon>Dikarya</taxon>
        <taxon>Ascomycota</taxon>
        <taxon>Pezizomycotina</taxon>
        <taxon>Leotiomycetes</taxon>
        <taxon>Helotiales</taxon>
        <taxon>Helotiaceae</taxon>
        <taxon>Hymenoscyphus</taxon>
    </lineage>
</organism>
<keyword evidence="6" id="KW-1185">Reference proteome</keyword>
<dbReference type="SMART" id="SM00066">
    <property type="entry name" value="GAL4"/>
    <property type="match status" value="1"/>
</dbReference>
<reference evidence="5" key="1">
    <citation type="submission" date="2021-07" db="EMBL/GenBank/DDBJ databases">
        <authorList>
            <person name="Durling M."/>
        </authorList>
    </citation>
    <scope>NUCLEOTIDE SEQUENCE</scope>
</reference>
<evidence type="ECO:0000256" key="1">
    <source>
        <dbReference type="ARBA" id="ARBA00004123"/>
    </source>
</evidence>
<dbReference type="Gene3D" id="4.10.240.10">
    <property type="entry name" value="Zn(2)-C6 fungal-type DNA-binding domain"/>
    <property type="match status" value="1"/>
</dbReference>
<dbReference type="CDD" id="cd00067">
    <property type="entry name" value="GAL4"/>
    <property type="match status" value="1"/>
</dbReference>
<dbReference type="PROSITE" id="PS00463">
    <property type="entry name" value="ZN2_CY6_FUNGAL_1"/>
    <property type="match status" value="1"/>
</dbReference>
<dbReference type="Pfam" id="PF11951">
    <property type="entry name" value="Fungal_trans_2"/>
    <property type="match status" value="1"/>
</dbReference>
<dbReference type="InterPro" id="IPR021858">
    <property type="entry name" value="Fun_TF"/>
</dbReference>
<evidence type="ECO:0000256" key="2">
    <source>
        <dbReference type="ARBA" id="ARBA00023242"/>
    </source>
</evidence>
<dbReference type="GO" id="GO:0005634">
    <property type="term" value="C:nucleus"/>
    <property type="evidence" value="ECO:0007669"/>
    <property type="project" value="UniProtKB-SubCell"/>
</dbReference>
<evidence type="ECO:0000259" key="4">
    <source>
        <dbReference type="PROSITE" id="PS50048"/>
    </source>
</evidence>
<dbReference type="PANTHER" id="PTHR37534">
    <property type="entry name" value="TRANSCRIPTIONAL ACTIVATOR PROTEIN UGA3"/>
    <property type="match status" value="1"/>
</dbReference>
<dbReference type="EMBL" id="CAJVRL010000002">
    <property type="protein sequence ID" value="CAG8949356.1"/>
    <property type="molecule type" value="Genomic_DNA"/>
</dbReference>